<keyword evidence="5 6" id="KW-0472">Membrane</keyword>
<organism evidence="7 8">
    <name type="scientific">Vreelandella sulfidaeris</name>
    <dbReference type="NCBI Taxonomy" id="115553"/>
    <lineage>
        <taxon>Bacteria</taxon>
        <taxon>Pseudomonadati</taxon>
        <taxon>Pseudomonadota</taxon>
        <taxon>Gammaproteobacteria</taxon>
        <taxon>Oceanospirillales</taxon>
        <taxon>Halomonadaceae</taxon>
        <taxon>Vreelandella</taxon>
    </lineage>
</organism>
<keyword evidence="4 6" id="KW-1133">Transmembrane helix</keyword>
<feature type="transmembrane region" description="Helical" evidence="6">
    <location>
        <begin position="148"/>
        <end position="167"/>
    </location>
</feature>
<feature type="transmembrane region" description="Helical" evidence="6">
    <location>
        <begin position="207"/>
        <end position="226"/>
    </location>
</feature>
<dbReference type="PANTHER" id="PTHR21716">
    <property type="entry name" value="TRANSMEMBRANE PROTEIN"/>
    <property type="match status" value="1"/>
</dbReference>
<dbReference type="PANTHER" id="PTHR21716:SF64">
    <property type="entry name" value="AI-2 TRANSPORT PROTEIN TQSA"/>
    <property type="match status" value="1"/>
</dbReference>
<accession>A0A365TP93</accession>
<feature type="transmembrane region" description="Helical" evidence="6">
    <location>
        <begin position="263"/>
        <end position="281"/>
    </location>
</feature>
<dbReference type="AlphaFoldDB" id="A0A365TP93"/>
<sequence length="381" mass="42065">MRNSWWGVLFLVVIGGLIYLLDAVLMPFIAGMILAYLADPLTNQFQRWGMNRPLAVSSVFLVLLIVLVVSLLILIPLLVQQLKQLGEAIPGIFNWVENTLAPQVQEWTGYDLSIELTNARETLVENWRDAGGYLAQALGQIGRSGMAFVSWITYVALIPVVTFYLLLDWNRLLDNIANLVPRQWADDTFRLARRCDEVLSSFLRGQLLVMLCLGIIYAVGLTLMGLNFGLLIGFVSGLVSIVPFLGFIVGLVIALVVALFQYATWWAVLGVIVVFSIGQMAESVILQPKLLGDKIGLHPVAVIFAVLAGGNLFGLTGVLLALPVAAVILVLLKEVKIRYQHSELYNDQNSDKQTTIIEVGSTYRDELGQDEHSHRDLGESS</sequence>
<dbReference type="GO" id="GO:0016020">
    <property type="term" value="C:membrane"/>
    <property type="evidence" value="ECO:0007669"/>
    <property type="project" value="UniProtKB-SubCell"/>
</dbReference>
<evidence type="ECO:0000313" key="8">
    <source>
        <dbReference type="Proteomes" id="UP000252204"/>
    </source>
</evidence>
<dbReference type="GO" id="GO:0055085">
    <property type="term" value="P:transmembrane transport"/>
    <property type="evidence" value="ECO:0007669"/>
    <property type="project" value="TreeGrafter"/>
</dbReference>
<reference evidence="8" key="1">
    <citation type="submission" date="2018-06" db="EMBL/GenBank/DDBJ databases">
        <title>Whole genome sequencing of four bacterial strains from South Shetland trench revealing bio-synthetic gene clusters.</title>
        <authorList>
            <person name="Abdel-Mageed W.M."/>
            <person name="Lehri B."/>
            <person name="Jarmusch S."/>
            <person name="Miranda K."/>
            <person name="Goodfellow M."/>
            <person name="Jaspars M."/>
            <person name="Karlyshev A.V."/>
        </authorList>
    </citation>
    <scope>NUCLEOTIDE SEQUENCE [LARGE SCALE GENOMIC DNA]</scope>
    <source>
        <strain evidence="8">SST4</strain>
    </source>
</reference>
<dbReference type="Proteomes" id="UP000252204">
    <property type="component" value="Unassembled WGS sequence"/>
</dbReference>
<evidence type="ECO:0000256" key="3">
    <source>
        <dbReference type="ARBA" id="ARBA00022692"/>
    </source>
</evidence>
<comment type="subcellular location">
    <subcellularLocation>
        <location evidence="1">Membrane</location>
        <topology evidence="1">Multi-pass membrane protein</topology>
    </subcellularLocation>
</comment>
<dbReference type="RefSeq" id="WP_113269652.1">
    <property type="nucleotide sequence ID" value="NZ_QNTU01000005.1"/>
</dbReference>
<dbReference type="EMBL" id="QNTU01000005">
    <property type="protein sequence ID" value="RBI67467.1"/>
    <property type="molecule type" value="Genomic_DNA"/>
</dbReference>
<gene>
    <name evidence="7" type="ORF">DQ400_10025</name>
</gene>
<dbReference type="OrthoDB" id="5792512at2"/>
<proteinExistence type="inferred from homology"/>
<evidence type="ECO:0000256" key="2">
    <source>
        <dbReference type="ARBA" id="ARBA00009773"/>
    </source>
</evidence>
<evidence type="ECO:0000313" key="7">
    <source>
        <dbReference type="EMBL" id="RBI67467.1"/>
    </source>
</evidence>
<evidence type="ECO:0000256" key="6">
    <source>
        <dbReference type="SAM" id="Phobius"/>
    </source>
</evidence>
<keyword evidence="3 6" id="KW-0812">Transmembrane</keyword>
<feature type="transmembrane region" description="Helical" evidence="6">
    <location>
        <begin position="232"/>
        <end position="256"/>
    </location>
</feature>
<name>A0A365TP93_9GAMM</name>
<comment type="caution">
    <text evidence="7">The sequence shown here is derived from an EMBL/GenBank/DDBJ whole genome shotgun (WGS) entry which is preliminary data.</text>
</comment>
<feature type="transmembrane region" description="Helical" evidence="6">
    <location>
        <begin position="59"/>
        <end position="79"/>
    </location>
</feature>
<comment type="similarity">
    <text evidence="2">Belongs to the autoinducer-2 exporter (AI-2E) (TC 2.A.86) family.</text>
</comment>
<evidence type="ECO:0000256" key="5">
    <source>
        <dbReference type="ARBA" id="ARBA00023136"/>
    </source>
</evidence>
<keyword evidence="8" id="KW-1185">Reference proteome</keyword>
<evidence type="ECO:0000256" key="1">
    <source>
        <dbReference type="ARBA" id="ARBA00004141"/>
    </source>
</evidence>
<protein>
    <submittedName>
        <fullName evidence="7">AI-2E family transporter</fullName>
    </submittedName>
</protein>
<dbReference type="Pfam" id="PF01594">
    <property type="entry name" value="AI-2E_transport"/>
    <property type="match status" value="1"/>
</dbReference>
<feature type="transmembrane region" description="Helical" evidence="6">
    <location>
        <begin position="301"/>
        <end position="332"/>
    </location>
</feature>
<dbReference type="InterPro" id="IPR002549">
    <property type="entry name" value="AI-2E-like"/>
</dbReference>
<feature type="transmembrane region" description="Helical" evidence="6">
    <location>
        <begin position="6"/>
        <end position="38"/>
    </location>
</feature>
<evidence type="ECO:0000256" key="4">
    <source>
        <dbReference type="ARBA" id="ARBA00022989"/>
    </source>
</evidence>